<dbReference type="PANTHER" id="PTHR34794:SF1">
    <property type="entry name" value="OS10G0101800 PROTEIN"/>
    <property type="match status" value="1"/>
</dbReference>
<feature type="domain" description="VQ" evidence="2">
    <location>
        <begin position="68"/>
        <end position="89"/>
    </location>
</feature>
<dbReference type="AlphaFoldDB" id="A0AAE2CUR5"/>
<evidence type="ECO:0000256" key="1">
    <source>
        <dbReference type="SAM" id="MobiDB-lite"/>
    </source>
</evidence>
<sequence length="145" mass="16124">MEYSYSYATYSSASSSSNSSIDYEFPSRHQRDADHRKPPRALCSAGRYPAKNTVITKKPIASLPATLPKFYEVDVVDFKNVVQKLTGVPEFQRLTRLQEVAPPPLSLSPPTIVDHASAEKPNLGGEDEEEIRRKSFDNTSGITFS</sequence>
<comment type="caution">
    <text evidence="3">The sequence shown here is derived from an EMBL/GenBank/DDBJ whole genome shotgun (WGS) entry which is preliminary data.</text>
</comment>
<feature type="region of interest" description="Disordered" evidence="1">
    <location>
        <begin position="102"/>
        <end position="145"/>
    </location>
</feature>
<proteinExistence type="predicted"/>
<feature type="compositionally biased region" description="Basic and acidic residues" evidence="1">
    <location>
        <begin position="25"/>
        <end position="36"/>
    </location>
</feature>
<accession>A0AAE2CUR5</accession>
<dbReference type="InterPro" id="IPR008889">
    <property type="entry name" value="VQ"/>
</dbReference>
<dbReference type="Pfam" id="PF05678">
    <property type="entry name" value="VQ"/>
    <property type="match status" value="1"/>
</dbReference>
<evidence type="ECO:0000313" key="4">
    <source>
        <dbReference type="Proteomes" id="UP001293254"/>
    </source>
</evidence>
<evidence type="ECO:0000259" key="2">
    <source>
        <dbReference type="Pfam" id="PF05678"/>
    </source>
</evidence>
<feature type="region of interest" description="Disordered" evidence="1">
    <location>
        <begin position="1"/>
        <end position="44"/>
    </location>
</feature>
<evidence type="ECO:0000313" key="3">
    <source>
        <dbReference type="EMBL" id="KAK4434854.1"/>
    </source>
</evidence>
<reference evidence="3" key="2">
    <citation type="journal article" date="2024" name="Plant">
        <title>Genomic evolution and insights into agronomic trait innovations of Sesamum species.</title>
        <authorList>
            <person name="Miao H."/>
            <person name="Wang L."/>
            <person name="Qu L."/>
            <person name="Liu H."/>
            <person name="Sun Y."/>
            <person name="Le M."/>
            <person name="Wang Q."/>
            <person name="Wei S."/>
            <person name="Zheng Y."/>
            <person name="Lin W."/>
            <person name="Duan Y."/>
            <person name="Cao H."/>
            <person name="Xiong S."/>
            <person name="Wang X."/>
            <person name="Wei L."/>
            <person name="Li C."/>
            <person name="Ma Q."/>
            <person name="Ju M."/>
            <person name="Zhao R."/>
            <person name="Li G."/>
            <person name="Mu C."/>
            <person name="Tian Q."/>
            <person name="Mei H."/>
            <person name="Zhang T."/>
            <person name="Gao T."/>
            <person name="Zhang H."/>
        </authorList>
    </citation>
    <scope>NUCLEOTIDE SEQUENCE</scope>
    <source>
        <strain evidence="3">3651</strain>
    </source>
</reference>
<dbReference type="InterPro" id="IPR039610">
    <property type="entry name" value="VQ29"/>
</dbReference>
<gene>
    <name evidence="3" type="ORF">Salat_0648300</name>
</gene>
<keyword evidence="4" id="KW-1185">Reference proteome</keyword>
<name>A0AAE2CUR5_9LAMI</name>
<protein>
    <recommendedName>
        <fullName evidence="2">VQ domain-containing protein</fullName>
    </recommendedName>
</protein>
<organism evidence="3 4">
    <name type="scientific">Sesamum alatum</name>
    <dbReference type="NCBI Taxonomy" id="300844"/>
    <lineage>
        <taxon>Eukaryota</taxon>
        <taxon>Viridiplantae</taxon>
        <taxon>Streptophyta</taxon>
        <taxon>Embryophyta</taxon>
        <taxon>Tracheophyta</taxon>
        <taxon>Spermatophyta</taxon>
        <taxon>Magnoliopsida</taxon>
        <taxon>eudicotyledons</taxon>
        <taxon>Gunneridae</taxon>
        <taxon>Pentapetalae</taxon>
        <taxon>asterids</taxon>
        <taxon>lamiids</taxon>
        <taxon>Lamiales</taxon>
        <taxon>Pedaliaceae</taxon>
        <taxon>Sesamum</taxon>
    </lineage>
</organism>
<feature type="compositionally biased region" description="Low complexity" evidence="1">
    <location>
        <begin position="1"/>
        <end position="20"/>
    </location>
</feature>
<dbReference type="Proteomes" id="UP001293254">
    <property type="component" value="Unassembled WGS sequence"/>
</dbReference>
<dbReference type="PANTHER" id="PTHR34794">
    <property type="entry name" value="EXPRESSED PROTEIN"/>
    <property type="match status" value="1"/>
</dbReference>
<dbReference type="EMBL" id="JACGWO010000002">
    <property type="protein sequence ID" value="KAK4434854.1"/>
    <property type="molecule type" value="Genomic_DNA"/>
</dbReference>
<reference evidence="3" key="1">
    <citation type="submission" date="2020-06" db="EMBL/GenBank/DDBJ databases">
        <authorList>
            <person name="Li T."/>
            <person name="Hu X."/>
            <person name="Zhang T."/>
            <person name="Song X."/>
            <person name="Zhang H."/>
            <person name="Dai N."/>
            <person name="Sheng W."/>
            <person name="Hou X."/>
            <person name="Wei L."/>
        </authorList>
    </citation>
    <scope>NUCLEOTIDE SEQUENCE</scope>
    <source>
        <strain evidence="3">3651</strain>
        <tissue evidence="3">Leaf</tissue>
    </source>
</reference>